<keyword evidence="2" id="KW-1185">Reference proteome</keyword>
<dbReference type="Proteomes" id="UP001606303">
    <property type="component" value="Unassembled WGS sequence"/>
</dbReference>
<evidence type="ECO:0000313" key="2">
    <source>
        <dbReference type="Proteomes" id="UP001606303"/>
    </source>
</evidence>
<proteinExistence type="predicted"/>
<dbReference type="InterPro" id="IPR003607">
    <property type="entry name" value="HD/PDEase_dom"/>
</dbReference>
<dbReference type="EMBL" id="JBIGIB010000001">
    <property type="protein sequence ID" value="MFG6465112.1"/>
    <property type="molecule type" value="Genomic_DNA"/>
</dbReference>
<organism evidence="1 2">
    <name type="scientific">Pelomonas baiyunensis</name>
    <dbReference type="NCBI Taxonomy" id="3299026"/>
    <lineage>
        <taxon>Bacteria</taxon>
        <taxon>Pseudomonadati</taxon>
        <taxon>Pseudomonadota</taxon>
        <taxon>Betaproteobacteria</taxon>
        <taxon>Burkholderiales</taxon>
        <taxon>Sphaerotilaceae</taxon>
        <taxon>Roseateles</taxon>
    </lineage>
</organism>
<comment type="caution">
    <text evidence="1">The sequence shown here is derived from an EMBL/GenBank/DDBJ whole genome shotgun (WGS) entry which is preliminary data.</text>
</comment>
<dbReference type="Gene3D" id="1.10.3210.10">
    <property type="entry name" value="Hypothetical protein af1432"/>
    <property type="match status" value="1"/>
</dbReference>
<dbReference type="PANTHER" id="PTHR43155">
    <property type="entry name" value="CYCLIC DI-GMP PHOSPHODIESTERASE PA4108-RELATED"/>
    <property type="match status" value="1"/>
</dbReference>
<reference evidence="1 2" key="1">
    <citation type="submission" date="2024-08" db="EMBL/GenBank/DDBJ databases">
        <authorList>
            <person name="Lu H."/>
        </authorList>
    </citation>
    <scope>NUCLEOTIDE SEQUENCE [LARGE SCALE GENOMIC DNA]</scope>
    <source>
        <strain evidence="1 2">BYS87W</strain>
    </source>
</reference>
<dbReference type="SUPFAM" id="SSF109604">
    <property type="entry name" value="HD-domain/PDEase-like"/>
    <property type="match status" value="1"/>
</dbReference>
<name>A0ABW7GT04_9BURK</name>
<gene>
    <name evidence="1" type="ORF">ACG01O_00680</name>
</gene>
<protein>
    <submittedName>
        <fullName evidence="1">HD-GYP domain-containing protein</fullName>
        <ecNumber evidence="1">3.1.4.-</ecNumber>
    </submittedName>
</protein>
<dbReference type="EC" id="3.1.4.-" evidence="1"/>
<dbReference type="PANTHER" id="PTHR43155:SF2">
    <property type="entry name" value="CYCLIC DI-GMP PHOSPHODIESTERASE PA4108"/>
    <property type="match status" value="1"/>
</dbReference>
<dbReference type="RefSeq" id="WP_394380055.1">
    <property type="nucleotide sequence ID" value="NZ_JBIGIB010000001.1"/>
</dbReference>
<evidence type="ECO:0000313" key="1">
    <source>
        <dbReference type="EMBL" id="MFG6465112.1"/>
    </source>
</evidence>
<accession>A0ABW7GT04</accession>
<dbReference type="CDD" id="cd00077">
    <property type="entry name" value="HDc"/>
    <property type="match status" value="1"/>
</dbReference>
<sequence length="316" mass="34074">MADASPFEHPTLSRWQALQGLAERLELLLMAPQATGNFPASVEAMTRELDNLMVDDVDLGVFEVVRIGPEKLSRYGSLHSLHTACVVWLVAHRKEWTAAKRLSALSAALTMNIAVTDLQTTLALQSSPLTDAQRQRMREHPLDSERLLRGLGVLDEDWLSAVAQHHEQPDGQGYPQGLTRMTDLADVLRTCDVFCAKMSPRNGRPAMLSPTAAMSIFHQRSANKFGASVVTTIGVFPPGALVALNTGEQAIVTARTTDPLRPMVALLTDERGQPLDAPVGAATGKDAGRPVAGAARDASLAELFTPTDVLRTRGSN</sequence>
<keyword evidence="1" id="KW-0378">Hydrolase</keyword>
<dbReference type="GO" id="GO:0016787">
    <property type="term" value="F:hydrolase activity"/>
    <property type="evidence" value="ECO:0007669"/>
    <property type="project" value="UniProtKB-KW"/>
</dbReference>
<dbReference type="Pfam" id="PF13487">
    <property type="entry name" value="HD_5"/>
    <property type="match status" value="1"/>
</dbReference>